<accession>A0A2P6Q4Z7</accession>
<protein>
    <recommendedName>
        <fullName evidence="1">Chromatin assembly factor 1 subunit Cac1-like C-terminal domain-containing protein</fullName>
    </recommendedName>
</protein>
<sequence length="110" mass="13011">MFVLFLKILRFVFRFRLQVSVIQSCSQSTNKVLHALQQNFPAASKTQLRNKVREILDFVDTHWQIYWSNVITEHSQAILNSLYSFYWNLTRNWELRTGLINVGCSGNSQR</sequence>
<dbReference type="AlphaFoldDB" id="A0A2P6Q4Z7"/>
<feature type="domain" description="Chromatin assembly factor 1 subunit Cac1-like C-terminal" evidence="1">
    <location>
        <begin position="19"/>
        <end position="65"/>
    </location>
</feature>
<dbReference type="Proteomes" id="UP000238479">
    <property type="component" value="Chromosome 5"/>
</dbReference>
<keyword evidence="3" id="KW-1185">Reference proteome</keyword>
<gene>
    <name evidence="2" type="ORF">RchiOBHm_Chr5g0011851</name>
</gene>
<evidence type="ECO:0000259" key="1">
    <source>
        <dbReference type="Pfam" id="PF21796"/>
    </source>
</evidence>
<reference evidence="2 3" key="1">
    <citation type="journal article" date="2018" name="Nat. Genet.">
        <title>The Rosa genome provides new insights in the design of modern roses.</title>
        <authorList>
            <person name="Bendahmane M."/>
        </authorList>
    </citation>
    <scope>NUCLEOTIDE SEQUENCE [LARGE SCALE GENOMIC DNA]</scope>
    <source>
        <strain evidence="3">cv. Old Blush</strain>
    </source>
</reference>
<dbReference type="EMBL" id="PDCK01000043">
    <property type="protein sequence ID" value="PRQ29246.1"/>
    <property type="molecule type" value="Genomic_DNA"/>
</dbReference>
<organism evidence="2 3">
    <name type="scientific">Rosa chinensis</name>
    <name type="common">China rose</name>
    <dbReference type="NCBI Taxonomy" id="74649"/>
    <lineage>
        <taxon>Eukaryota</taxon>
        <taxon>Viridiplantae</taxon>
        <taxon>Streptophyta</taxon>
        <taxon>Embryophyta</taxon>
        <taxon>Tracheophyta</taxon>
        <taxon>Spermatophyta</taxon>
        <taxon>Magnoliopsida</taxon>
        <taxon>eudicotyledons</taxon>
        <taxon>Gunneridae</taxon>
        <taxon>Pentapetalae</taxon>
        <taxon>rosids</taxon>
        <taxon>fabids</taxon>
        <taxon>Rosales</taxon>
        <taxon>Rosaceae</taxon>
        <taxon>Rosoideae</taxon>
        <taxon>Rosoideae incertae sedis</taxon>
        <taxon>Rosa</taxon>
    </lineage>
</organism>
<dbReference type="Gramene" id="PRQ29246">
    <property type="protein sequence ID" value="PRQ29246"/>
    <property type="gene ID" value="RchiOBHm_Chr5g0011851"/>
</dbReference>
<name>A0A2P6Q4Z7_ROSCH</name>
<dbReference type="InterPro" id="IPR048800">
    <property type="entry name" value="Cac1-like_C"/>
</dbReference>
<comment type="caution">
    <text evidence="2">The sequence shown here is derived from an EMBL/GenBank/DDBJ whole genome shotgun (WGS) entry which is preliminary data.</text>
</comment>
<evidence type="ECO:0000313" key="3">
    <source>
        <dbReference type="Proteomes" id="UP000238479"/>
    </source>
</evidence>
<proteinExistence type="predicted"/>
<dbReference type="Pfam" id="PF21796">
    <property type="entry name" value="Cac1_C"/>
    <property type="match status" value="1"/>
</dbReference>
<evidence type="ECO:0000313" key="2">
    <source>
        <dbReference type="EMBL" id="PRQ29246.1"/>
    </source>
</evidence>
<dbReference type="STRING" id="74649.A0A2P6Q4Z7"/>